<proteinExistence type="predicted"/>
<keyword evidence="1" id="KW-0732">Signal</keyword>
<organism evidence="2 3">
    <name type="scientific">Dawidia soli</name>
    <dbReference type="NCBI Taxonomy" id="2782352"/>
    <lineage>
        <taxon>Bacteria</taxon>
        <taxon>Pseudomonadati</taxon>
        <taxon>Bacteroidota</taxon>
        <taxon>Cytophagia</taxon>
        <taxon>Cytophagales</taxon>
        <taxon>Chryseotaleaceae</taxon>
        <taxon>Dawidia</taxon>
    </lineage>
</organism>
<comment type="caution">
    <text evidence="2">The sequence shown here is derived from an EMBL/GenBank/DDBJ whole genome shotgun (WGS) entry which is preliminary data.</text>
</comment>
<dbReference type="RefSeq" id="WP_254091532.1">
    <property type="nucleotide sequence ID" value="NZ_JAHESC010000024.1"/>
</dbReference>
<dbReference type="Gene3D" id="3.30.1150.10">
    <property type="match status" value="1"/>
</dbReference>
<dbReference type="SUPFAM" id="SSF74653">
    <property type="entry name" value="TolA/TonB C-terminal domain"/>
    <property type="match status" value="1"/>
</dbReference>
<dbReference type="Proteomes" id="UP001319180">
    <property type="component" value="Unassembled WGS sequence"/>
</dbReference>
<protein>
    <recommendedName>
        <fullName evidence="4">TonB C-terminal domain-containing protein</fullName>
    </recommendedName>
</protein>
<evidence type="ECO:0000313" key="3">
    <source>
        <dbReference type="Proteomes" id="UP001319180"/>
    </source>
</evidence>
<feature type="chain" id="PRO_5043032925" description="TonB C-terminal domain-containing protein" evidence="1">
    <location>
        <begin position="19"/>
        <end position="147"/>
    </location>
</feature>
<evidence type="ECO:0000313" key="2">
    <source>
        <dbReference type="EMBL" id="MBT1688305.1"/>
    </source>
</evidence>
<name>A0AAP2DCN5_9BACT</name>
<accession>A0AAP2DCN5</accession>
<sequence length="147" mass="16401">MKGSFAFLRPCCVIGCLAAILSLVPHLTAAQDRLPAGCDSVRVLAEVMPVYKKGLEDFIRDFRKDMTLPHGCHPDKIVLKCIVDKTGRLSNIEITADSADAKCREGLIRCLESLPAWTPARHKGKPVCVRMVMPMYVHYTETTWNDD</sequence>
<dbReference type="AlphaFoldDB" id="A0AAP2DCN5"/>
<dbReference type="EMBL" id="JAHESC010000024">
    <property type="protein sequence ID" value="MBT1688305.1"/>
    <property type="molecule type" value="Genomic_DNA"/>
</dbReference>
<keyword evidence="3" id="KW-1185">Reference proteome</keyword>
<gene>
    <name evidence="2" type="ORF">KK078_17165</name>
</gene>
<evidence type="ECO:0008006" key="4">
    <source>
        <dbReference type="Google" id="ProtNLM"/>
    </source>
</evidence>
<reference evidence="2 3" key="1">
    <citation type="submission" date="2021-05" db="EMBL/GenBank/DDBJ databases">
        <title>A Polyphasic approach of four new species of the genus Ohtaekwangia: Ohtaekwangia histidinii sp. nov., Ohtaekwangia cretensis sp. nov., Ohtaekwangia indiensis sp. nov., Ohtaekwangia reichenbachii sp. nov. from diverse environment.</title>
        <authorList>
            <person name="Octaviana S."/>
        </authorList>
    </citation>
    <scope>NUCLEOTIDE SEQUENCE [LARGE SCALE GENOMIC DNA]</scope>
    <source>
        <strain evidence="2 3">PWU37</strain>
    </source>
</reference>
<feature type="signal peptide" evidence="1">
    <location>
        <begin position="1"/>
        <end position="18"/>
    </location>
</feature>
<evidence type="ECO:0000256" key="1">
    <source>
        <dbReference type="SAM" id="SignalP"/>
    </source>
</evidence>